<dbReference type="Pfam" id="PF03401">
    <property type="entry name" value="TctC"/>
    <property type="match status" value="1"/>
</dbReference>
<feature type="signal peptide" evidence="2">
    <location>
        <begin position="1"/>
        <end position="35"/>
    </location>
</feature>
<comment type="caution">
    <text evidence="3">The sequence shown here is derived from an EMBL/GenBank/DDBJ whole genome shotgun (WGS) entry which is preliminary data.</text>
</comment>
<evidence type="ECO:0000313" key="3">
    <source>
        <dbReference type="EMBL" id="RUR33795.1"/>
    </source>
</evidence>
<accession>A0A3S0W7B6</accession>
<dbReference type="CDD" id="cd07012">
    <property type="entry name" value="PBP2_Bug_TTT"/>
    <property type="match status" value="1"/>
</dbReference>
<dbReference type="OrthoDB" id="8970543at2"/>
<dbReference type="SUPFAM" id="SSF53850">
    <property type="entry name" value="Periplasmic binding protein-like II"/>
    <property type="match status" value="1"/>
</dbReference>
<gene>
    <name evidence="3" type="ORF">ELY38_05045</name>
</gene>
<keyword evidence="4" id="KW-1185">Reference proteome</keyword>
<reference evidence="3 4" key="1">
    <citation type="submission" date="2018-12" db="EMBL/GenBank/DDBJ databases">
        <title>three novel Halomonas strain isolated from plants.</title>
        <authorList>
            <person name="Sun C."/>
        </authorList>
    </citation>
    <scope>NUCLEOTIDE SEQUENCE [LARGE SCALE GENOMIC DNA]</scope>
    <source>
        <strain evidence="3 4">JCM 18142</strain>
    </source>
</reference>
<evidence type="ECO:0000256" key="1">
    <source>
        <dbReference type="ARBA" id="ARBA00006987"/>
    </source>
</evidence>
<dbReference type="InterPro" id="IPR042100">
    <property type="entry name" value="Bug_dom1"/>
</dbReference>
<comment type="similarity">
    <text evidence="1">Belongs to the UPF0065 (bug) family.</text>
</comment>
<evidence type="ECO:0000313" key="4">
    <source>
        <dbReference type="Proteomes" id="UP000287023"/>
    </source>
</evidence>
<dbReference type="PANTHER" id="PTHR42928:SF5">
    <property type="entry name" value="BLR1237 PROTEIN"/>
    <property type="match status" value="1"/>
</dbReference>
<organism evidence="3 4">
    <name type="scientific">Vreelandella nanhaiensis</name>
    <dbReference type="NCBI Taxonomy" id="1258546"/>
    <lineage>
        <taxon>Bacteria</taxon>
        <taxon>Pseudomonadati</taxon>
        <taxon>Pseudomonadota</taxon>
        <taxon>Gammaproteobacteria</taxon>
        <taxon>Oceanospirillales</taxon>
        <taxon>Halomonadaceae</taxon>
        <taxon>Vreelandella</taxon>
    </lineage>
</organism>
<feature type="chain" id="PRO_5018748730" evidence="2">
    <location>
        <begin position="36"/>
        <end position="338"/>
    </location>
</feature>
<name>A0A3S0W7B6_9GAMM</name>
<dbReference type="Proteomes" id="UP000287023">
    <property type="component" value="Unassembled WGS sequence"/>
</dbReference>
<protein>
    <submittedName>
        <fullName evidence="3">Tripartite tricarboxylate transporter substrate binding protein</fullName>
    </submittedName>
</protein>
<dbReference type="EMBL" id="RZHF01000005">
    <property type="protein sequence ID" value="RUR33795.1"/>
    <property type="molecule type" value="Genomic_DNA"/>
</dbReference>
<dbReference type="AlphaFoldDB" id="A0A3S0W7B6"/>
<dbReference type="Gene3D" id="3.40.190.150">
    <property type="entry name" value="Bordetella uptake gene, domain 1"/>
    <property type="match status" value="1"/>
</dbReference>
<proteinExistence type="inferred from homology"/>
<dbReference type="RefSeq" id="WP_127060406.1">
    <property type="nucleotide sequence ID" value="NZ_RZHF01000005.1"/>
</dbReference>
<dbReference type="PIRSF" id="PIRSF017082">
    <property type="entry name" value="YflP"/>
    <property type="match status" value="1"/>
</dbReference>
<sequence length="338" mass="36637">MPKKNFAPFSFNMKSLLAGATVVAASLALIMPAAAADDYPERPINMVVGFGTGGSADRLARIMSGYIAEEIGVPVQVTNRPGAGTQVASNYVLNMPDDGYTTYASTFAPYLANSILTGGANFSVDDFSYINFQWFDLDLIAANKDSGYEDLPSLLEAIREERGQVRGAVVQGSAGHLMIRLLLEEAGIPQENLNLVTYNSGGEARSAVAGGQVDFVSISAQGSEGIREFLTPLAIVSDERIDQWDAPPINEALAPMDLEVPVLQGSMRGFAVTSEVERQHPERFEALASAIQSALARKDVQEHLERNEMGGVWIGPERANELMRENYEVFEKYAHLLN</sequence>
<evidence type="ECO:0000256" key="2">
    <source>
        <dbReference type="SAM" id="SignalP"/>
    </source>
</evidence>
<dbReference type="InterPro" id="IPR005064">
    <property type="entry name" value="BUG"/>
</dbReference>
<dbReference type="PANTHER" id="PTHR42928">
    <property type="entry name" value="TRICARBOXYLATE-BINDING PROTEIN"/>
    <property type="match status" value="1"/>
</dbReference>
<dbReference type="Gene3D" id="3.40.190.10">
    <property type="entry name" value="Periplasmic binding protein-like II"/>
    <property type="match status" value="1"/>
</dbReference>
<keyword evidence="2" id="KW-0732">Signal</keyword>